<proteinExistence type="predicted"/>
<keyword evidence="7" id="KW-1185">Reference proteome</keyword>
<evidence type="ECO:0000313" key="6">
    <source>
        <dbReference type="EMBL" id="TCT20042.1"/>
    </source>
</evidence>
<feature type="transmembrane region" description="Helical" evidence="5">
    <location>
        <begin position="105"/>
        <end position="126"/>
    </location>
</feature>
<dbReference type="Gene3D" id="1.20.120.550">
    <property type="entry name" value="Membrane associated eicosanoid/glutathione metabolism-like domain"/>
    <property type="match status" value="1"/>
</dbReference>
<dbReference type="GO" id="GO:0016020">
    <property type="term" value="C:membrane"/>
    <property type="evidence" value="ECO:0007669"/>
    <property type="project" value="UniProtKB-SubCell"/>
</dbReference>
<keyword evidence="4 5" id="KW-0472">Membrane</keyword>
<sequence>MFIAYCCVLIAACLPYLWTVIAKSSVPGYNNKDPRGWIARQDSYRVRNAYNAHLNAFEAFPAFAAAVLMTQFAQVTPQHVAWLALAFIGFRVLHGIFYITAVPLLRSLCWLGGFACVVALMVLAAAKVGG</sequence>
<organism evidence="6 7">
    <name type="scientific">Thermomonas haemolytica</name>
    <dbReference type="NCBI Taxonomy" id="141949"/>
    <lineage>
        <taxon>Bacteria</taxon>
        <taxon>Pseudomonadati</taxon>
        <taxon>Pseudomonadota</taxon>
        <taxon>Gammaproteobacteria</taxon>
        <taxon>Lysobacterales</taxon>
        <taxon>Lysobacteraceae</taxon>
        <taxon>Thermomonas</taxon>
    </lineage>
</organism>
<gene>
    <name evidence="6" type="ORF">EDC34_1131</name>
</gene>
<evidence type="ECO:0000256" key="4">
    <source>
        <dbReference type="ARBA" id="ARBA00023136"/>
    </source>
</evidence>
<comment type="caution">
    <text evidence="6">The sequence shown here is derived from an EMBL/GenBank/DDBJ whole genome shotgun (WGS) entry which is preliminary data.</text>
</comment>
<protein>
    <submittedName>
        <fullName evidence="6">Putative MAPEG superfamily protein</fullName>
    </submittedName>
</protein>
<dbReference type="PANTHER" id="PTHR35371">
    <property type="entry name" value="INNER MEMBRANE PROTEIN"/>
    <property type="match status" value="1"/>
</dbReference>
<dbReference type="EMBL" id="SMAP01000013">
    <property type="protein sequence ID" value="TCT20042.1"/>
    <property type="molecule type" value="Genomic_DNA"/>
</dbReference>
<keyword evidence="2 5" id="KW-0812">Transmembrane</keyword>
<dbReference type="AlphaFoldDB" id="A0A4V2V168"/>
<feature type="transmembrane region" description="Helical" evidence="5">
    <location>
        <begin position="80"/>
        <end position="99"/>
    </location>
</feature>
<evidence type="ECO:0000256" key="3">
    <source>
        <dbReference type="ARBA" id="ARBA00022989"/>
    </source>
</evidence>
<reference evidence="6 7" key="1">
    <citation type="submission" date="2019-03" db="EMBL/GenBank/DDBJ databases">
        <title>Genomic Encyclopedia of Type Strains, Phase IV (KMG-IV): sequencing the most valuable type-strain genomes for metagenomic binning, comparative biology and taxonomic classification.</title>
        <authorList>
            <person name="Goeker M."/>
        </authorList>
    </citation>
    <scope>NUCLEOTIDE SEQUENCE [LARGE SCALE GENOMIC DNA]</scope>
    <source>
        <strain evidence="6 7">DSM 13605</strain>
    </source>
</reference>
<name>A0A4V2V168_9GAMM</name>
<keyword evidence="3 5" id="KW-1133">Transmembrane helix</keyword>
<dbReference type="RefSeq" id="WP_114961093.1">
    <property type="nucleotide sequence ID" value="NZ_MSZW01000009.1"/>
</dbReference>
<accession>A0A4V2V168</accession>
<evidence type="ECO:0000256" key="1">
    <source>
        <dbReference type="ARBA" id="ARBA00004370"/>
    </source>
</evidence>
<evidence type="ECO:0000313" key="7">
    <source>
        <dbReference type="Proteomes" id="UP000295414"/>
    </source>
</evidence>
<evidence type="ECO:0000256" key="5">
    <source>
        <dbReference type="SAM" id="Phobius"/>
    </source>
</evidence>
<dbReference type="PANTHER" id="PTHR35371:SF1">
    <property type="entry name" value="BLR7753 PROTEIN"/>
    <property type="match status" value="1"/>
</dbReference>
<dbReference type="Pfam" id="PF01124">
    <property type="entry name" value="MAPEG"/>
    <property type="match status" value="1"/>
</dbReference>
<dbReference type="InterPro" id="IPR001129">
    <property type="entry name" value="Membr-assoc_MAPEG"/>
</dbReference>
<comment type="subcellular location">
    <subcellularLocation>
        <location evidence="1">Membrane</location>
    </subcellularLocation>
</comment>
<dbReference type="SUPFAM" id="SSF161084">
    <property type="entry name" value="MAPEG domain-like"/>
    <property type="match status" value="1"/>
</dbReference>
<dbReference type="OrthoDB" id="513661at2"/>
<evidence type="ECO:0000256" key="2">
    <source>
        <dbReference type="ARBA" id="ARBA00022692"/>
    </source>
</evidence>
<dbReference type="Proteomes" id="UP000295414">
    <property type="component" value="Unassembled WGS sequence"/>
</dbReference>
<dbReference type="InterPro" id="IPR023352">
    <property type="entry name" value="MAPEG-like_dom_sf"/>
</dbReference>